<dbReference type="EMBL" id="UETC01000020">
    <property type="protein sequence ID" value="SSA51461.1"/>
    <property type="molecule type" value="Genomic_DNA"/>
</dbReference>
<reference evidence="6 8" key="2">
    <citation type="submission" date="2018-03" db="EMBL/GenBank/DDBJ databases">
        <title>Genomic Encyclopedia of Archaeal and Bacterial Type Strains, Phase II (KMG-II): from individual species to whole genera.</title>
        <authorList>
            <person name="Goeker M."/>
        </authorList>
    </citation>
    <scope>NUCLEOTIDE SEQUENCE [LARGE SCALE GENOMIC DNA]</scope>
    <source>
        <strain evidence="6 8">DSM 25227</strain>
    </source>
</reference>
<keyword evidence="8" id="KW-1185">Reference proteome</keyword>
<dbReference type="InterPro" id="IPR002220">
    <property type="entry name" value="DapA-like"/>
</dbReference>
<dbReference type="GO" id="GO:0008840">
    <property type="term" value="F:4-hydroxy-tetrahydrodipicolinate synthase activity"/>
    <property type="evidence" value="ECO:0007669"/>
    <property type="project" value="TreeGrafter"/>
</dbReference>
<evidence type="ECO:0000313" key="6">
    <source>
        <dbReference type="EMBL" id="PWJ11160.1"/>
    </source>
</evidence>
<dbReference type="PANTHER" id="PTHR12128:SF66">
    <property type="entry name" value="4-HYDROXY-2-OXOGLUTARATE ALDOLASE, MITOCHONDRIAL"/>
    <property type="match status" value="1"/>
</dbReference>
<evidence type="ECO:0000256" key="1">
    <source>
        <dbReference type="ARBA" id="ARBA00007592"/>
    </source>
</evidence>
<gene>
    <name evidence="6" type="ORF">BCF38_1204</name>
    <name evidence="7" type="ORF">SAMN05421539_1204</name>
</gene>
<dbReference type="AlphaFoldDB" id="A0A2Y9B4X4"/>
<evidence type="ECO:0000256" key="5">
    <source>
        <dbReference type="PIRSR" id="PIRSR001365-2"/>
    </source>
</evidence>
<sequence length="314" mass="33762">MAHQKPTGSFVALITPMNADGSIDYEGFRTLIDWHAENGTSALLIMGSTGEVSMLTPEERQEIVRRTLAMRRPGMTMWYGCTGNNTDATIAQVRFAAAEGADGAIVAAPSYICADNDAIEAYMAEVLDSADLAMGFYNNPPRVKTDLHWSNLLRLAEHPNMVVLKESTTRVGQVAQVCAAQPDMSIMCCCSPNLGLVVPTMALGGHGTANMTGNLIPREMAVISTPWKTGEDAFACRAAWLENLPVLHFAYSAINPVAVKTLMRAMGMPAGPLRRPLQPLAQPAVAEALEMMSRLGLDKRYGFRTGATALTAAE</sequence>
<evidence type="ECO:0000313" key="8">
    <source>
        <dbReference type="Proteomes" id="UP000245839"/>
    </source>
</evidence>
<dbReference type="SUPFAM" id="SSF51569">
    <property type="entry name" value="Aldolase"/>
    <property type="match status" value="1"/>
</dbReference>
<keyword evidence="2 3" id="KW-0456">Lyase</keyword>
<dbReference type="InterPro" id="IPR013785">
    <property type="entry name" value="Aldolase_TIM"/>
</dbReference>
<evidence type="ECO:0000256" key="3">
    <source>
        <dbReference type="PIRNR" id="PIRNR001365"/>
    </source>
</evidence>
<organism evidence="7 9">
    <name type="scientific">Jannaschia seohaensis</name>
    <dbReference type="NCBI Taxonomy" id="475081"/>
    <lineage>
        <taxon>Bacteria</taxon>
        <taxon>Pseudomonadati</taxon>
        <taxon>Pseudomonadota</taxon>
        <taxon>Alphaproteobacteria</taxon>
        <taxon>Rhodobacterales</taxon>
        <taxon>Roseobacteraceae</taxon>
        <taxon>Jannaschia</taxon>
    </lineage>
</organism>
<evidence type="ECO:0000313" key="9">
    <source>
        <dbReference type="Proteomes" id="UP000251571"/>
    </source>
</evidence>
<feature type="active site" description="Proton donor/acceptor" evidence="4">
    <location>
        <position position="137"/>
    </location>
</feature>
<proteinExistence type="inferred from homology"/>
<dbReference type="SMART" id="SM01130">
    <property type="entry name" value="DHDPS"/>
    <property type="match status" value="1"/>
</dbReference>
<evidence type="ECO:0000256" key="2">
    <source>
        <dbReference type="ARBA" id="ARBA00023239"/>
    </source>
</evidence>
<protein>
    <submittedName>
        <fullName evidence="7">4-hydroxy-tetrahydrodipicolinate synthase</fullName>
    </submittedName>
</protein>
<comment type="similarity">
    <text evidence="1 3">Belongs to the DapA family.</text>
</comment>
<dbReference type="Pfam" id="PF00701">
    <property type="entry name" value="DHDPS"/>
    <property type="match status" value="1"/>
</dbReference>
<reference evidence="7 9" key="1">
    <citation type="submission" date="2016-10" db="EMBL/GenBank/DDBJ databases">
        <authorList>
            <person name="Cai Z."/>
        </authorList>
    </citation>
    <scope>NUCLEOTIDE SEQUENCE [LARGE SCALE GENOMIC DNA]</scope>
    <source>
        <strain evidence="7 9">DSM 25227</strain>
    </source>
</reference>
<feature type="binding site" evidence="5">
    <location>
        <position position="49"/>
    </location>
    <ligand>
        <name>pyruvate</name>
        <dbReference type="ChEBI" id="CHEBI:15361"/>
    </ligand>
</feature>
<dbReference type="Gene3D" id="3.20.20.70">
    <property type="entry name" value="Aldolase class I"/>
    <property type="match status" value="1"/>
</dbReference>
<dbReference type="RefSeq" id="WP_109566360.1">
    <property type="nucleotide sequence ID" value="NZ_QGDJ01000020.1"/>
</dbReference>
<evidence type="ECO:0000313" key="7">
    <source>
        <dbReference type="EMBL" id="SSA51461.1"/>
    </source>
</evidence>
<dbReference type="EMBL" id="QGDJ01000020">
    <property type="protein sequence ID" value="PWJ11160.1"/>
    <property type="molecule type" value="Genomic_DNA"/>
</dbReference>
<dbReference type="PANTHER" id="PTHR12128">
    <property type="entry name" value="DIHYDRODIPICOLINATE SYNTHASE"/>
    <property type="match status" value="1"/>
</dbReference>
<dbReference type="OrthoDB" id="9796205at2"/>
<name>A0A2Y9B4X4_9RHOB</name>
<dbReference type="PIRSF" id="PIRSF001365">
    <property type="entry name" value="DHDPS"/>
    <property type="match status" value="1"/>
</dbReference>
<dbReference type="Proteomes" id="UP000251571">
    <property type="component" value="Unassembled WGS sequence"/>
</dbReference>
<dbReference type="Proteomes" id="UP000245839">
    <property type="component" value="Unassembled WGS sequence"/>
</dbReference>
<evidence type="ECO:0000256" key="4">
    <source>
        <dbReference type="PIRSR" id="PIRSR001365-1"/>
    </source>
</evidence>
<accession>A0A2Y9B4X4</accession>
<feature type="active site" description="Schiff-base intermediate with substrate" evidence="4">
    <location>
        <position position="165"/>
    </location>
</feature>